<dbReference type="SUPFAM" id="SSF53850">
    <property type="entry name" value="Periplasmic binding protein-like II"/>
    <property type="match status" value="1"/>
</dbReference>
<feature type="signal peptide" evidence="2">
    <location>
        <begin position="1"/>
        <end position="20"/>
    </location>
</feature>
<feature type="domain" description="Solute-binding protein family 3/N-terminal" evidence="3">
    <location>
        <begin position="22"/>
        <end position="239"/>
    </location>
</feature>
<dbReference type="Pfam" id="PF00497">
    <property type="entry name" value="SBP_bac_3"/>
    <property type="match status" value="1"/>
</dbReference>
<dbReference type="SMART" id="SM00062">
    <property type="entry name" value="PBPb"/>
    <property type="match status" value="1"/>
</dbReference>
<dbReference type="STRING" id="1437059.A6A05_03270"/>
<dbReference type="Gene3D" id="3.40.190.10">
    <property type="entry name" value="Periplasmic binding protein-like II"/>
    <property type="match status" value="2"/>
</dbReference>
<gene>
    <name evidence="4" type="ORF">A6A05_03270</name>
</gene>
<dbReference type="AlphaFoldDB" id="A0A178MGQ8"/>
<keyword evidence="1 2" id="KW-0732">Signal</keyword>
<feature type="chain" id="PRO_5008091940" description="Solute-binding protein family 3/N-terminal domain-containing protein" evidence="2">
    <location>
        <begin position="21"/>
        <end position="239"/>
    </location>
</feature>
<comment type="caution">
    <text evidence="4">The sequence shown here is derived from an EMBL/GenBank/DDBJ whole genome shotgun (WGS) entry which is preliminary data.</text>
</comment>
<sequence length="239" mass="26531">MAWKSWIFGVLAMAAVPASAAEIRFVSIDAAPWAFYEAPDRPAGAFPEIIAELEKRSGHKLPFTLQTFARIERDLELGVQDCTIILWMESRARLVELGETVYPMPFGIIARKGVALTKYDDLLPLTVSMVRGVAFDKRFEADDRIKRDIDKDYGQSLQKLAHGRVDAVSGAVPTILHQVQKAGLDDQIGDILELSRIPLALQCSKTSARLPHMAELGAVIRAMKDDGTLRKILARNGYR</sequence>
<protein>
    <recommendedName>
        <fullName evidence="3">Solute-binding protein family 3/N-terminal domain-containing protein</fullName>
    </recommendedName>
</protein>
<dbReference type="InterPro" id="IPR001638">
    <property type="entry name" value="Solute-binding_3/MltF_N"/>
</dbReference>
<evidence type="ECO:0000259" key="3">
    <source>
        <dbReference type="SMART" id="SM00062"/>
    </source>
</evidence>
<keyword evidence="5" id="KW-1185">Reference proteome</keyword>
<proteinExistence type="predicted"/>
<evidence type="ECO:0000256" key="2">
    <source>
        <dbReference type="SAM" id="SignalP"/>
    </source>
</evidence>
<reference evidence="4 5" key="1">
    <citation type="submission" date="2016-04" db="EMBL/GenBank/DDBJ databases">
        <title>Draft genome sequence of freshwater magnetotactic bacteria Magnetospirillum marisnigri SP-1 and Magnetospirillum moscoviense BB-1.</title>
        <authorList>
            <person name="Koziaeva V."/>
            <person name="Dziuba M.V."/>
            <person name="Ivanov T.M."/>
            <person name="Kuznetsov B."/>
            <person name="Grouzdev D.S."/>
        </authorList>
    </citation>
    <scope>NUCLEOTIDE SEQUENCE [LARGE SCALE GENOMIC DNA]</scope>
    <source>
        <strain evidence="4 5">BB-1</strain>
    </source>
</reference>
<evidence type="ECO:0000313" key="4">
    <source>
        <dbReference type="EMBL" id="OAN47859.1"/>
    </source>
</evidence>
<evidence type="ECO:0000256" key="1">
    <source>
        <dbReference type="ARBA" id="ARBA00022729"/>
    </source>
</evidence>
<evidence type="ECO:0000313" key="5">
    <source>
        <dbReference type="Proteomes" id="UP000078543"/>
    </source>
</evidence>
<dbReference type="RefSeq" id="WP_068503010.1">
    <property type="nucleotide sequence ID" value="NZ_LWQU01000163.1"/>
</dbReference>
<name>A0A178MGQ8_9PROT</name>
<dbReference type="EMBL" id="LWQU01000163">
    <property type="protein sequence ID" value="OAN47859.1"/>
    <property type="molecule type" value="Genomic_DNA"/>
</dbReference>
<accession>A0A178MGQ8</accession>
<organism evidence="4 5">
    <name type="scientific">Magnetospirillum moscoviense</name>
    <dbReference type="NCBI Taxonomy" id="1437059"/>
    <lineage>
        <taxon>Bacteria</taxon>
        <taxon>Pseudomonadati</taxon>
        <taxon>Pseudomonadota</taxon>
        <taxon>Alphaproteobacteria</taxon>
        <taxon>Rhodospirillales</taxon>
        <taxon>Rhodospirillaceae</taxon>
        <taxon>Magnetospirillum</taxon>
    </lineage>
</organism>
<dbReference type="PANTHER" id="PTHR35936:SF17">
    <property type="entry name" value="ARGININE-BINDING EXTRACELLULAR PROTEIN ARTP"/>
    <property type="match status" value="1"/>
</dbReference>
<dbReference type="Proteomes" id="UP000078543">
    <property type="component" value="Unassembled WGS sequence"/>
</dbReference>
<dbReference type="PANTHER" id="PTHR35936">
    <property type="entry name" value="MEMBRANE-BOUND LYTIC MUREIN TRANSGLYCOSYLASE F"/>
    <property type="match status" value="1"/>
</dbReference>